<keyword evidence="1" id="KW-0175">Coiled coil</keyword>
<feature type="coiled-coil region" evidence="1">
    <location>
        <begin position="20"/>
        <end position="54"/>
    </location>
</feature>
<gene>
    <name evidence="2" type="ORF">SAMN05421825_1435</name>
</gene>
<dbReference type="OrthoDB" id="1399842at2"/>
<dbReference type="Proteomes" id="UP000199203">
    <property type="component" value="Unassembled WGS sequence"/>
</dbReference>
<sequence>MRTKLLLLLLLWTGVVWGQNDSYKKEIESLKEQYNVSKERISKLEKDFEKLKSNLTTTFSEDLNTKIKSSQLDIQKEKDIFKNTYLLVESYKNVLEKIKKEQKKTIDSLFVFSKEEDKAYFPEVIKSEKVETKTYLYFGENKVIDKDLFSNKKSTETELLKSLLLDVGKESYLGDITIPKKGQKFPFYNYDMILCDEHYSFQKLAIEIKDGYFNDIVAYVTDDSGDVHVFTNQVGISVLFYSVYGKTKLMYYLYSIRKEDFTNKNLNQHYQDNALKKLYIKVTDIMGYNYKIGNHYIPHDLAVELPQDDVEGNKTNDRSGAIYQIKQNTYLEKIVELRAYTDFLALFGQSQNGLAQIEGRAKFYLFPYPFRFMWSKKYLGQVEYLPSVSPYVNYSKFDDKSKYVNMNKIDSIRFELVEKRFLTMGLYLEAFKWQHKNAPVSLSVFGVVDYNLTQTNFGTEEIPEEIAIKALKYGMGINLNVKRFNNFGFSYKFEYSGFNYEDFNSDKRLLNLPSWIPVVKHEAEIFYHPNGNPNQAIFTRLLTYNDAGKSNNQAFYQFQFGYKFSIGSRSVKQNLE</sequence>
<accession>A0A1G7JP80</accession>
<evidence type="ECO:0000313" key="3">
    <source>
        <dbReference type="Proteomes" id="UP000199203"/>
    </source>
</evidence>
<evidence type="ECO:0000313" key="2">
    <source>
        <dbReference type="EMBL" id="SDF26279.1"/>
    </source>
</evidence>
<dbReference type="EMBL" id="FNBH01000001">
    <property type="protein sequence ID" value="SDF26279.1"/>
    <property type="molecule type" value="Genomic_DNA"/>
</dbReference>
<organism evidence="2 3">
    <name type="scientific">Epilithonimonas hungarica</name>
    <dbReference type="NCBI Taxonomy" id="454006"/>
    <lineage>
        <taxon>Bacteria</taxon>
        <taxon>Pseudomonadati</taxon>
        <taxon>Bacteroidota</taxon>
        <taxon>Flavobacteriia</taxon>
        <taxon>Flavobacteriales</taxon>
        <taxon>Weeksellaceae</taxon>
        <taxon>Chryseobacterium group</taxon>
        <taxon>Epilithonimonas</taxon>
    </lineage>
</organism>
<keyword evidence="3" id="KW-1185">Reference proteome</keyword>
<name>A0A1G7JP80_9FLAO</name>
<dbReference type="STRING" id="454006.SAMN05421825_1435"/>
<protein>
    <submittedName>
        <fullName evidence="2">Uncharacterized protein</fullName>
    </submittedName>
</protein>
<proteinExistence type="predicted"/>
<dbReference type="RefSeq" id="WP_089872598.1">
    <property type="nucleotide sequence ID" value="NZ_FNBH01000001.1"/>
</dbReference>
<reference evidence="3" key="1">
    <citation type="submission" date="2016-10" db="EMBL/GenBank/DDBJ databases">
        <authorList>
            <person name="Varghese N."/>
            <person name="Submissions S."/>
        </authorList>
    </citation>
    <scope>NUCLEOTIDE SEQUENCE [LARGE SCALE GENOMIC DNA]</scope>
    <source>
        <strain evidence="3">DSM 19684</strain>
    </source>
</reference>
<dbReference type="AlphaFoldDB" id="A0A1G7JP80"/>
<evidence type="ECO:0000256" key="1">
    <source>
        <dbReference type="SAM" id="Coils"/>
    </source>
</evidence>